<evidence type="ECO:0000256" key="3">
    <source>
        <dbReference type="ARBA" id="ARBA00022603"/>
    </source>
</evidence>
<dbReference type="Gene3D" id="3.40.50.150">
    <property type="entry name" value="Vaccinia Virus protein VP39"/>
    <property type="match status" value="1"/>
</dbReference>
<evidence type="ECO:0000256" key="4">
    <source>
        <dbReference type="ARBA" id="ARBA00022679"/>
    </source>
</evidence>
<reference evidence="7 8" key="1">
    <citation type="submission" date="2014-01" db="EMBL/GenBank/DDBJ databases">
        <title>Plasmidome dynamics in the species complex Clostridium novyi sensu lato converts strains of independent lineages into distinctly different pathogens.</title>
        <authorList>
            <person name="Skarin H."/>
            <person name="Segerman B."/>
        </authorList>
    </citation>
    <scope>NUCLEOTIDE SEQUENCE [LARGE SCALE GENOMIC DNA]</scope>
    <source>
        <strain evidence="7 8">4552</strain>
    </source>
</reference>
<dbReference type="InterPro" id="IPR025714">
    <property type="entry name" value="Methyltranfer_dom"/>
</dbReference>
<organism evidence="7 8">
    <name type="scientific">Clostridium novyi A str. 4552</name>
    <dbReference type="NCBI Taxonomy" id="1444289"/>
    <lineage>
        <taxon>Bacteria</taxon>
        <taxon>Bacillati</taxon>
        <taxon>Bacillota</taxon>
        <taxon>Clostridia</taxon>
        <taxon>Eubacteriales</taxon>
        <taxon>Clostridiaceae</taxon>
        <taxon>Clostridium</taxon>
    </lineage>
</organism>
<dbReference type="AlphaFoldDB" id="A0A0A0ICX3"/>
<keyword evidence="4 7" id="KW-0808">Transferase</keyword>
<dbReference type="GO" id="GO:0009236">
    <property type="term" value="P:cobalamin biosynthetic process"/>
    <property type="evidence" value="ECO:0007669"/>
    <property type="project" value="UniProtKB-UniPathway"/>
</dbReference>
<evidence type="ECO:0000256" key="2">
    <source>
        <dbReference type="ARBA" id="ARBA00022573"/>
    </source>
</evidence>
<comment type="pathway">
    <text evidence="1">Cofactor biosynthesis; adenosylcobalamin biosynthesis.</text>
</comment>
<dbReference type="InterPro" id="IPR050714">
    <property type="entry name" value="Cobalamin_biosynth_MTase"/>
</dbReference>
<dbReference type="InterPro" id="IPR014008">
    <property type="entry name" value="Cbl_synth_MTase_CbiT"/>
</dbReference>
<dbReference type="Pfam" id="PF13847">
    <property type="entry name" value="Methyltransf_31"/>
    <property type="match status" value="1"/>
</dbReference>
<dbReference type="InterPro" id="IPR029063">
    <property type="entry name" value="SAM-dependent_MTases_sf"/>
</dbReference>
<feature type="domain" description="Methyltransferase" evidence="6">
    <location>
        <begin position="32"/>
        <end position="138"/>
    </location>
</feature>
<accession>A0A0A0ICX3</accession>
<keyword evidence="2" id="KW-0169">Cobalamin biosynthesis</keyword>
<dbReference type="UniPathway" id="UPA00148"/>
<evidence type="ECO:0000313" key="7">
    <source>
        <dbReference type="EMBL" id="KGM98393.1"/>
    </source>
</evidence>
<dbReference type="EMBL" id="JENJ01000001">
    <property type="protein sequence ID" value="KGM98393.1"/>
    <property type="molecule type" value="Genomic_DNA"/>
</dbReference>
<evidence type="ECO:0000256" key="5">
    <source>
        <dbReference type="ARBA" id="ARBA00022691"/>
    </source>
</evidence>
<gene>
    <name evidence="7" type="ORF">Z968_00125</name>
</gene>
<dbReference type="CDD" id="cd02440">
    <property type="entry name" value="AdoMet_MTases"/>
    <property type="match status" value="1"/>
</dbReference>
<keyword evidence="5" id="KW-0949">S-adenosyl-L-methionine</keyword>
<sequence length="192" mass="21687">MKYIKDEEFIRGESPMTKEEVRILSISKMGVDENSNVLDVGAGTGSISIQLSKICNKGEVIAVEKEEKAVKLINGNKEKFSADNLKIIKGEALEVCESIKSKFDAIFIGGSGGNIEDIILNYEKKLKNKGRIVLNFITINNLYKAVETLKNINYKVEFIEVSINRSFKNIYMLKANNPIFIVWGEKNEKMER</sequence>
<evidence type="ECO:0000256" key="1">
    <source>
        <dbReference type="ARBA" id="ARBA00004953"/>
    </source>
</evidence>
<proteinExistence type="predicted"/>
<evidence type="ECO:0000259" key="6">
    <source>
        <dbReference type="Pfam" id="PF13847"/>
    </source>
</evidence>
<dbReference type="OrthoDB" id="9780707at2"/>
<evidence type="ECO:0000313" key="8">
    <source>
        <dbReference type="Proteomes" id="UP000030012"/>
    </source>
</evidence>
<dbReference type="Proteomes" id="UP000030012">
    <property type="component" value="Unassembled WGS sequence"/>
</dbReference>
<dbReference type="GO" id="GO:0008276">
    <property type="term" value="F:protein methyltransferase activity"/>
    <property type="evidence" value="ECO:0007669"/>
    <property type="project" value="InterPro"/>
</dbReference>
<keyword evidence="3" id="KW-0489">Methyltransferase</keyword>
<comment type="caution">
    <text evidence="7">The sequence shown here is derived from an EMBL/GenBank/DDBJ whole genome shotgun (WGS) entry which is preliminary data.</text>
</comment>
<dbReference type="GO" id="GO:0032259">
    <property type="term" value="P:methylation"/>
    <property type="evidence" value="ECO:0007669"/>
    <property type="project" value="UniProtKB-KW"/>
</dbReference>
<protein>
    <submittedName>
        <fullName evidence="7">SAM-dependent methlyltransferase</fullName>
    </submittedName>
</protein>
<dbReference type="PANTHER" id="PTHR43182:SF1">
    <property type="entry name" value="COBALT-PRECORRIN-7 C(5)-METHYLTRANSFERASE"/>
    <property type="match status" value="1"/>
</dbReference>
<dbReference type="SUPFAM" id="SSF53335">
    <property type="entry name" value="S-adenosyl-L-methionine-dependent methyltransferases"/>
    <property type="match status" value="1"/>
</dbReference>
<name>A0A0A0ICX3_CLONO</name>
<dbReference type="NCBIfam" id="TIGR02469">
    <property type="entry name" value="CbiT"/>
    <property type="match status" value="1"/>
</dbReference>
<dbReference type="RefSeq" id="WP_039251689.1">
    <property type="nucleotide sequence ID" value="NZ_JENJ01000001.1"/>
</dbReference>
<dbReference type="PANTHER" id="PTHR43182">
    <property type="entry name" value="COBALT-PRECORRIN-6B C(15)-METHYLTRANSFERASE (DECARBOXYLATING)"/>
    <property type="match status" value="1"/>
</dbReference>